<dbReference type="EMBL" id="PVTM01000002">
    <property type="protein sequence ID" value="PRY73218.1"/>
    <property type="molecule type" value="Genomic_DNA"/>
</dbReference>
<keyword evidence="3" id="KW-0175">Coiled coil</keyword>
<dbReference type="GO" id="GO:0009307">
    <property type="term" value="P:DNA restriction-modification system"/>
    <property type="evidence" value="ECO:0007669"/>
    <property type="project" value="UniProtKB-KW"/>
</dbReference>
<dbReference type="PANTHER" id="PTHR30408:SF12">
    <property type="entry name" value="TYPE I RESTRICTION ENZYME MJAVIII SPECIFICITY SUBUNIT"/>
    <property type="match status" value="1"/>
</dbReference>
<dbReference type="InterPro" id="IPR044946">
    <property type="entry name" value="Restrct_endonuc_typeI_TRD_sf"/>
</dbReference>
<name>A0A2T0VRS9_9GAMM</name>
<keyword evidence="1" id="KW-0680">Restriction system</keyword>
<keyword evidence="2" id="KW-0238">DNA-binding</keyword>
<dbReference type="SUPFAM" id="SSF116734">
    <property type="entry name" value="DNA methylase specificity domain"/>
    <property type="match status" value="1"/>
</dbReference>
<evidence type="ECO:0000256" key="2">
    <source>
        <dbReference type="ARBA" id="ARBA00023125"/>
    </source>
</evidence>
<evidence type="ECO:0000256" key="1">
    <source>
        <dbReference type="ARBA" id="ARBA00022747"/>
    </source>
</evidence>
<dbReference type="Gene3D" id="1.10.287.1120">
    <property type="entry name" value="Bipartite methylase S protein"/>
    <property type="match status" value="1"/>
</dbReference>
<protein>
    <submittedName>
        <fullName evidence="4">Type I restriction enzyme S subunit</fullName>
    </submittedName>
</protein>
<feature type="coiled-coil region" evidence="3">
    <location>
        <begin position="54"/>
        <end position="81"/>
    </location>
</feature>
<proteinExistence type="predicted"/>
<dbReference type="Gene3D" id="3.90.220.20">
    <property type="entry name" value="DNA methylase specificity domains"/>
    <property type="match status" value="1"/>
</dbReference>
<evidence type="ECO:0000313" key="4">
    <source>
        <dbReference type="EMBL" id="PRY73218.1"/>
    </source>
</evidence>
<dbReference type="Proteomes" id="UP000239896">
    <property type="component" value="Unassembled WGS sequence"/>
</dbReference>
<accession>A0A2T0VRS9</accession>
<gene>
    <name evidence="4" type="ORF">BCL64_102299</name>
</gene>
<sequence length="96" mass="11072">MDGTFIAYKIRIDYQQIMQLVSGTTVFHIYGRDMANFVYKAPEIEEQRAIVSVLADMDTDIKALQHRRDKARQIKQGMMQQLLTGRVRLVEPEVAA</sequence>
<reference evidence="4 5" key="1">
    <citation type="submission" date="2018-03" db="EMBL/GenBank/DDBJ databases">
        <title>Comparative analysis of microorganisms from saline springs in Andes Mountain Range, Colombia.</title>
        <authorList>
            <person name="Rubin E."/>
        </authorList>
    </citation>
    <scope>NUCLEOTIDE SEQUENCE [LARGE SCALE GENOMIC DNA]</scope>
    <source>
        <strain evidence="4 5">USBA 854</strain>
    </source>
</reference>
<organism evidence="4 5">
    <name type="scientific">Halomonas ventosae</name>
    <dbReference type="NCBI Taxonomy" id="229007"/>
    <lineage>
        <taxon>Bacteria</taxon>
        <taxon>Pseudomonadati</taxon>
        <taxon>Pseudomonadota</taxon>
        <taxon>Gammaproteobacteria</taxon>
        <taxon>Oceanospirillales</taxon>
        <taxon>Halomonadaceae</taxon>
        <taxon>Halomonas</taxon>
    </lineage>
</organism>
<dbReference type="GO" id="GO:0003677">
    <property type="term" value="F:DNA binding"/>
    <property type="evidence" value="ECO:0007669"/>
    <property type="project" value="UniProtKB-KW"/>
</dbReference>
<dbReference type="AlphaFoldDB" id="A0A2T0VRS9"/>
<comment type="caution">
    <text evidence="4">The sequence shown here is derived from an EMBL/GenBank/DDBJ whole genome shotgun (WGS) entry which is preliminary data.</text>
</comment>
<evidence type="ECO:0000313" key="5">
    <source>
        <dbReference type="Proteomes" id="UP000239896"/>
    </source>
</evidence>
<dbReference type="PANTHER" id="PTHR30408">
    <property type="entry name" value="TYPE-1 RESTRICTION ENZYME ECOKI SPECIFICITY PROTEIN"/>
    <property type="match status" value="1"/>
</dbReference>
<keyword evidence="5" id="KW-1185">Reference proteome</keyword>
<dbReference type="InterPro" id="IPR052021">
    <property type="entry name" value="Type-I_RS_S_subunit"/>
</dbReference>
<evidence type="ECO:0000256" key="3">
    <source>
        <dbReference type="SAM" id="Coils"/>
    </source>
</evidence>